<comment type="caution">
    <text evidence="2">The sequence shown here is derived from an EMBL/GenBank/DDBJ whole genome shotgun (WGS) entry which is preliminary data.</text>
</comment>
<dbReference type="STRING" id="333138.LQ50_08810"/>
<dbReference type="OrthoDB" id="2939938at2"/>
<proteinExistence type="predicted"/>
<evidence type="ECO:0000313" key="2">
    <source>
        <dbReference type="EMBL" id="KHF40606.1"/>
    </source>
</evidence>
<dbReference type="AlphaFoldDB" id="A0A0B0ILR2"/>
<dbReference type="InterPro" id="IPR046748">
    <property type="entry name" value="HipA_2"/>
</dbReference>
<dbReference type="EMBL" id="JRJU01000008">
    <property type="protein sequence ID" value="KHF40606.1"/>
    <property type="molecule type" value="Genomic_DNA"/>
</dbReference>
<dbReference type="eggNOG" id="ENOG5031089">
    <property type="taxonomic scope" value="Bacteria"/>
</dbReference>
<evidence type="ECO:0000259" key="1">
    <source>
        <dbReference type="Pfam" id="PF20613"/>
    </source>
</evidence>
<gene>
    <name evidence="2" type="ORF">LQ50_08810</name>
</gene>
<reference evidence="2 3" key="1">
    <citation type="submission" date="2014-09" db="EMBL/GenBank/DDBJ databases">
        <title>Genome sequencing and annotation of Bacillus Okhensis strain Kh10-101T.</title>
        <authorList>
            <person name="Prakash J.S."/>
        </authorList>
    </citation>
    <scope>NUCLEOTIDE SEQUENCE [LARGE SCALE GENOMIC DNA]</scope>
    <source>
        <strain evidence="3">Kh10-101T</strain>
    </source>
</reference>
<feature type="domain" description="HipA-like kinase" evidence="1">
    <location>
        <begin position="9"/>
        <end position="229"/>
    </location>
</feature>
<accession>A0A0B0ILR2</accession>
<dbReference type="InterPro" id="IPR011009">
    <property type="entry name" value="Kinase-like_dom_sf"/>
</dbReference>
<sequence>MITPIQHVKKLENNTKNVHVLTFNDQKEYLVKFHVFHHQKALVNEWLSYCLARYLQLPVPPAEIVEIPRELYETIPDFLHVPYVSHHLAFTDQVNQERQRKVSEMINQEHIAAIIVLDYWLCNSNRTQNNIFLGEMSENQYDLSILESPTCFGSTSWTITDLQKLPERVFDSSTHRILARFIKSEQEFREQLKIIQQIPMLLIDEILSFIPDCWHLTKEERKEIVRTLRHRKYKVLPKVLDKFISNVYLPEIDRV</sequence>
<protein>
    <recommendedName>
        <fullName evidence="1">HipA-like kinase domain-containing protein</fullName>
    </recommendedName>
</protein>
<dbReference type="SUPFAM" id="SSF56112">
    <property type="entry name" value="Protein kinase-like (PK-like)"/>
    <property type="match status" value="1"/>
</dbReference>
<dbReference type="RefSeq" id="WP_034628021.1">
    <property type="nucleotide sequence ID" value="NZ_JRJU01000008.1"/>
</dbReference>
<keyword evidence="3" id="KW-1185">Reference proteome</keyword>
<dbReference type="Proteomes" id="UP000030832">
    <property type="component" value="Unassembled WGS sequence"/>
</dbReference>
<evidence type="ECO:0000313" key="3">
    <source>
        <dbReference type="Proteomes" id="UP000030832"/>
    </source>
</evidence>
<dbReference type="Pfam" id="PF20613">
    <property type="entry name" value="HipA_2"/>
    <property type="match status" value="1"/>
</dbReference>
<organism evidence="2 3">
    <name type="scientific">Halalkalibacter okhensis</name>
    <dbReference type="NCBI Taxonomy" id="333138"/>
    <lineage>
        <taxon>Bacteria</taxon>
        <taxon>Bacillati</taxon>
        <taxon>Bacillota</taxon>
        <taxon>Bacilli</taxon>
        <taxon>Bacillales</taxon>
        <taxon>Bacillaceae</taxon>
        <taxon>Halalkalibacter</taxon>
    </lineage>
</organism>
<name>A0A0B0ILR2_9BACI</name>